<dbReference type="AlphaFoldDB" id="A0A2G6KKF3"/>
<dbReference type="GO" id="GO:0016811">
    <property type="term" value="F:hydrolase activity, acting on carbon-nitrogen (but not peptide) bonds, in linear amides"/>
    <property type="evidence" value="ECO:0007669"/>
    <property type="project" value="TreeGrafter"/>
</dbReference>
<evidence type="ECO:0000256" key="4">
    <source>
        <dbReference type="ARBA" id="ARBA00022833"/>
    </source>
</evidence>
<sequence>MMKKVRLEEYNERSFTEAGIELAIFPVGSTESHGGHLPFGCDTYVSHGLALEVAQQLDKTVVVPPMWYGMSGHYSHKPMCITLSSQTLISVYTEVLESLLRWGVKKVLVIIGHDGNISPMDVAARDVKIKYPDMGLAVLDAWWITAGSLLPKDTFEVWNGLGHGGEGETSIALSFFPDLCDMSQAKGMLPDMDPNVKLVWNFQELTDYGATGAPEKATVEKGDKMKKVLVDYLVDFIKRMDEQGWRYATK</sequence>
<name>A0A2G6KKF3_9BACT</name>
<dbReference type="InterPro" id="IPR003785">
    <property type="entry name" value="Creatininase/forma_Hydrolase"/>
</dbReference>
<dbReference type="PANTHER" id="PTHR35005">
    <property type="entry name" value="3-DEHYDRO-SCYLLO-INOSOSE HYDROLASE"/>
    <property type="match status" value="1"/>
</dbReference>
<organism evidence="6 7">
    <name type="scientific">candidate division KSB3 bacterium</name>
    <dbReference type="NCBI Taxonomy" id="2044937"/>
    <lineage>
        <taxon>Bacteria</taxon>
        <taxon>candidate division KSB3</taxon>
    </lineage>
</organism>
<keyword evidence="3" id="KW-0378">Hydrolase</keyword>
<protein>
    <submittedName>
        <fullName evidence="6">Creatininase</fullName>
    </submittedName>
</protein>
<keyword evidence="4" id="KW-0862">Zinc</keyword>
<evidence type="ECO:0000313" key="7">
    <source>
        <dbReference type="Proteomes" id="UP000230821"/>
    </source>
</evidence>
<evidence type="ECO:0000313" key="6">
    <source>
        <dbReference type="EMBL" id="PIE36134.1"/>
    </source>
</evidence>
<proteinExistence type="inferred from homology"/>
<gene>
    <name evidence="6" type="ORF">CSA56_01245</name>
</gene>
<dbReference type="EMBL" id="PDSK01000024">
    <property type="protein sequence ID" value="PIE36134.1"/>
    <property type="molecule type" value="Genomic_DNA"/>
</dbReference>
<evidence type="ECO:0000256" key="3">
    <source>
        <dbReference type="ARBA" id="ARBA00022801"/>
    </source>
</evidence>
<keyword evidence="2" id="KW-0479">Metal-binding</keyword>
<dbReference type="Gene3D" id="3.40.50.10310">
    <property type="entry name" value="Creatininase"/>
    <property type="match status" value="1"/>
</dbReference>
<comment type="similarity">
    <text evidence="5">Belongs to the creatininase superfamily.</text>
</comment>
<dbReference type="InterPro" id="IPR024087">
    <property type="entry name" value="Creatininase-like_sf"/>
</dbReference>
<dbReference type="Pfam" id="PF02633">
    <property type="entry name" value="Creatininase"/>
    <property type="match status" value="1"/>
</dbReference>
<accession>A0A2G6KKF3</accession>
<evidence type="ECO:0000256" key="5">
    <source>
        <dbReference type="ARBA" id="ARBA00024029"/>
    </source>
</evidence>
<evidence type="ECO:0000256" key="2">
    <source>
        <dbReference type="ARBA" id="ARBA00022723"/>
    </source>
</evidence>
<dbReference type="GO" id="GO:0009231">
    <property type="term" value="P:riboflavin biosynthetic process"/>
    <property type="evidence" value="ECO:0007669"/>
    <property type="project" value="TreeGrafter"/>
</dbReference>
<dbReference type="SUPFAM" id="SSF102215">
    <property type="entry name" value="Creatininase"/>
    <property type="match status" value="1"/>
</dbReference>
<dbReference type="Proteomes" id="UP000230821">
    <property type="component" value="Unassembled WGS sequence"/>
</dbReference>
<reference evidence="6 7" key="1">
    <citation type="submission" date="2017-10" db="EMBL/GenBank/DDBJ databases">
        <title>Novel microbial diversity and functional potential in the marine mammal oral microbiome.</title>
        <authorList>
            <person name="Dudek N.K."/>
            <person name="Sun C.L."/>
            <person name="Burstein D."/>
            <person name="Kantor R.S."/>
            <person name="Aliaga Goltsman D.S."/>
            <person name="Bik E.M."/>
            <person name="Thomas B.C."/>
            <person name="Banfield J.F."/>
            <person name="Relman D.A."/>
        </authorList>
    </citation>
    <scope>NUCLEOTIDE SEQUENCE [LARGE SCALE GENOMIC DNA]</scope>
    <source>
        <strain evidence="6">DOLJORAL78_47_16</strain>
    </source>
</reference>
<comment type="cofactor">
    <cofactor evidence="1">
        <name>Zn(2+)</name>
        <dbReference type="ChEBI" id="CHEBI:29105"/>
    </cofactor>
</comment>
<comment type="caution">
    <text evidence="6">The sequence shown here is derived from an EMBL/GenBank/DDBJ whole genome shotgun (WGS) entry which is preliminary data.</text>
</comment>
<dbReference type="PANTHER" id="PTHR35005:SF1">
    <property type="entry name" value="2-AMINO-5-FORMYLAMINO-6-RIBOSYLAMINOPYRIMIDIN-4(3H)-ONE 5'-MONOPHOSPHATE DEFORMYLASE"/>
    <property type="match status" value="1"/>
</dbReference>
<evidence type="ECO:0000256" key="1">
    <source>
        <dbReference type="ARBA" id="ARBA00001947"/>
    </source>
</evidence>
<dbReference type="GO" id="GO:0046872">
    <property type="term" value="F:metal ion binding"/>
    <property type="evidence" value="ECO:0007669"/>
    <property type="project" value="UniProtKB-KW"/>
</dbReference>